<evidence type="ECO:0008006" key="4">
    <source>
        <dbReference type="Google" id="ProtNLM"/>
    </source>
</evidence>
<accession>A0A951IV37</accession>
<sequence length="321" mass="36684">MTKYLKVIAILFVPMFFFPQQSKACEACGCALGGFNFGIIPQNEAHFIGVKYSQAHFYAEMWHAGQLEYSNDRYQRLDIMGRVALKERLQLNVVLPYMYNQMKGSHENETLNGFGDPLMLLNYKVLDQKGNPMESWLHNLWIGAGLKAPLADFEYSNTVQLINPNFQLGSGSWDFISMANYTTMKNRWGFNVEGVYKFNTANAIDYRFGNQYNVQGSIFYKPRAEKVIPIPMLGIYHEKAGMHTFEGFYQVNSGGHYTFGQAGIQLQFSKMMLHANYQLPISQSFNSDDHVHIESKGRFSVTMIAFIGKVDKKSVFSFSNE</sequence>
<protein>
    <recommendedName>
        <fullName evidence="4">Transporter</fullName>
    </recommendedName>
</protein>
<dbReference type="EMBL" id="RPHB01000002">
    <property type="protein sequence ID" value="MBW3466829.1"/>
    <property type="molecule type" value="Genomic_DNA"/>
</dbReference>
<proteinExistence type="predicted"/>
<dbReference type="Proteomes" id="UP000727490">
    <property type="component" value="Unassembled WGS sequence"/>
</dbReference>
<evidence type="ECO:0000313" key="2">
    <source>
        <dbReference type="EMBL" id="MBW3466829.1"/>
    </source>
</evidence>
<evidence type="ECO:0000256" key="1">
    <source>
        <dbReference type="SAM" id="SignalP"/>
    </source>
</evidence>
<evidence type="ECO:0000313" key="3">
    <source>
        <dbReference type="Proteomes" id="UP000727490"/>
    </source>
</evidence>
<dbReference type="AlphaFoldDB" id="A0A951IV37"/>
<name>A0A951IV37_9BACT</name>
<keyword evidence="1" id="KW-0732">Signal</keyword>
<keyword evidence="3" id="KW-1185">Reference proteome</keyword>
<feature type="signal peptide" evidence="1">
    <location>
        <begin position="1"/>
        <end position="24"/>
    </location>
</feature>
<comment type="caution">
    <text evidence="2">The sequence shown here is derived from an EMBL/GenBank/DDBJ whole genome shotgun (WGS) entry which is preliminary data.</text>
</comment>
<organism evidence="2 3">
    <name type="scientific">Arthrospiribacter ruber</name>
    <dbReference type="NCBI Taxonomy" id="2487934"/>
    <lineage>
        <taxon>Bacteria</taxon>
        <taxon>Pseudomonadati</taxon>
        <taxon>Bacteroidota</taxon>
        <taxon>Cytophagia</taxon>
        <taxon>Cytophagales</taxon>
        <taxon>Cyclobacteriaceae</taxon>
        <taxon>Arthrospiribacter</taxon>
    </lineage>
</organism>
<dbReference type="RefSeq" id="WP_219287047.1">
    <property type="nucleotide sequence ID" value="NZ_RPHB01000002.1"/>
</dbReference>
<gene>
    <name evidence="2" type="ORF">EGN73_03240</name>
</gene>
<feature type="chain" id="PRO_5036770680" description="Transporter" evidence="1">
    <location>
        <begin position="25"/>
        <end position="321"/>
    </location>
</feature>
<reference evidence="2 3" key="1">
    <citation type="journal article" date="2020" name="Syst. Appl. Microbiol.">
        <title>Arthrospiribacter ruber gen. nov., sp. nov., a novel bacterium isolated from Arthrospira cultures.</title>
        <authorList>
            <person name="Waleron M."/>
            <person name="Misztak A."/>
            <person name="Waleron M.M."/>
            <person name="Furmaniak M."/>
            <person name="Mrozik A."/>
            <person name="Waleron K."/>
        </authorList>
    </citation>
    <scope>NUCLEOTIDE SEQUENCE [LARGE SCALE GENOMIC DNA]</scope>
    <source>
        <strain evidence="2 3">DPMB0001</strain>
    </source>
</reference>